<dbReference type="SUPFAM" id="SSF48452">
    <property type="entry name" value="TPR-like"/>
    <property type="match status" value="1"/>
</dbReference>
<feature type="compositionally biased region" description="Basic and acidic residues" evidence="3">
    <location>
        <begin position="277"/>
        <end position="297"/>
    </location>
</feature>
<evidence type="ECO:0000256" key="1">
    <source>
        <dbReference type="ARBA" id="ARBA00022737"/>
    </source>
</evidence>
<dbReference type="OrthoDB" id="10263032at2759"/>
<sequence>MLRPSQRASWIGYALIHHLLENYDTALTVLNEFRKGQGEVSTSYENSELILYQAMILLENKKHEEALKLLTDMSKEIVDVASLLETKGELFKTHLDSYLRHYLRKGAPPLFILLNELWQDPEKLSILDELLSSYKKNMASFHTFDGPQSLPEPPSTAIWLSYFIAQYLNFQKRHKEALDVVDDQLEKTPTLVDFYVLKADIYYSAGTLRAYVQTIRLEDRLRNHPSYFDIAKLAIEIYIHLHAQPLGADGSDADGDQSTLSTSEAKKLRNKQRKAARKAEAEAARVRAEQERREQAARSRQAGSEDNDPDRPAPADGGLDPNTLART</sequence>
<keyword evidence="2" id="KW-0802">TPR repeat</keyword>
<keyword evidence="5" id="KW-1185">Reference proteome</keyword>
<evidence type="ECO:0000256" key="2">
    <source>
        <dbReference type="ARBA" id="ARBA00022803"/>
    </source>
</evidence>
<evidence type="ECO:0000313" key="4">
    <source>
        <dbReference type="EMBL" id="KAA0184088.1"/>
    </source>
</evidence>
<dbReference type="Gene3D" id="1.25.40.1040">
    <property type="match status" value="2"/>
</dbReference>
<reference evidence="4" key="1">
    <citation type="submission" date="2019-05" db="EMBL/GenBank/DDBJ databases">
        <title>Annotation for the trematode Fasciolopsis buski.</title>
        <authorList>
            <person name="Choi Y.-J."/>
        </authorList>
    </citation>
    <scope>NUCLEOTIDE SEQUENCE</scope>
    <source>
        <strain evidence="4">HT</strain>
        <tissue evidence="4">Whole worm</tissue>
    </source>
</reference>
<dbReference type="InterPro" id="IPR011990">
    <property type="entry name" value="TPR-like_helical_dom_sf"/>
</dbReference>
<comment type="caution">
    <text evidence="4">The sequence shown here is derived from an EMBL/GenBank/DDBJ whole genome shotgun (WGS) entry which is preliminary data.</text>
</comment>
<evidence type="ECO:0000313" key="5">
    <source>
        <dbReference type="Proteomes" id="UP000728185"/>
    </source>
</evidence>
<dbReference type="GO" id="GO:0005737">
    <property type="term" value="C:cytoplasm"/>
    <property type="evidence" value="ECO:0007669"/>
    <property type="project" value="TreeGrafter"/>
</dbReference>
<dbReference type="Proteomes" id="UP000728185">
    <property type="component" value="Unassembled WGS sequence"/>
</dbReference>
<proteinExistence type="predicted"/>
<dbReference type="PANTHER" id="PTHR22767">
    <property type="entry name" value="N-TERMINAL ACETYLTRANSFERASE-RELATED"/>
    <property type="match status" value="1"/>
</dbReference>
<name>A0A8E0RJ61_9TREM</name>
<organism evidence="4 5">
    <name type="scientific">Fasciolopsis buskii</name>
    <dbReference type="NCBI Taxonomy" id="27845"/>
    <lineage>
        <taxon>Eukaryota</taxon>
        <taxon>Metazoa</taxon>
        <taxon>Spiralia</taxon>
        <taxon>Lophotrochozoa</taxon>
        <taxon>Platyhelminthes</taxon>
        <taxon>Trematoda</taxon>
        <taxon>Digenea</taxon>
        <taxon>Plagiorchiida</taxon>
        <taxon>Echinostomata</taxon>
        <taxon>Echinostomatoidea</taxon>
        <taxon>Fasciolidae</taxon>
        <taxon>Fasciolopsis</taxon>
    </lineage>
</organism>
<feature type="region of interest" description="Disordered" evidence="3">
    <location>
        <begin position="250"/>
        <end position="327"/>
    </location>
</feature>
<dbReference type="Pfam" id="PF12569">
    <property type="entry name" value="NatA_aux_su"/>
    <property type="match status" value="1"/>
</dbReference>
<dbReference type="InterPro" id="IPR021183">
    <property type="entry name" value="NatA_aux_su"/>
</dbReference>
<protein>
    <submittedName>
        <fullName evidence="4">N-alpha-acetyltransferase 15 NatA auxiliary subunit</fullName>
    </submittedName>
</protein>
<dbReference type="PANTHER" id="PTHR22767:SF2">
    <property type="entry name" value="N(ALPHA)-ACETYLTRANSFERASE 15_16, ISOFORM A"/>
    <property type="match status" value="1"/>
</dbReference>
<gene>
    <name evidence="4" type="ORF">FBUS_09902</name>
</gene>
<keyword evidence="1" id="KW-0677">Repeat</keyword>
<evidence type="ECO:0000256" key="3">
    <source>
        <dbReference type="SAM" id="MobiDB-lite"/>
    </source>
</evidence>
<accession>A0A8E0RJ61</accession>
<dbReference type="AlphaFoldDB" id="A0A8E0RJ61"/>
<dbReference type="EMBL" id="LUCM01011363">
    <property type="protein sequence ID" value="KAA0184088.1"/>
    <property type="molecule type" value="Genomic_DNA"/>
</dbReference>